<comment type="caution">
    <text evidence="4">The sequence shown here is derived from an EMBL/GenBank/DDBJ whole genome shotgun (WGS) entry which is preliminary data.</text>
</comment>
<protein>
    <submittedName>
        <fullName evidence="4">Protein ROOT PRIMORDIUM DEFTIVE 1</fullName>
    </submittedName>
</protein>
<feature type="compositionally biased region" description="Acidic residues" evidence="2">
    <location>
        <begin position="403"/>
        <end position="414"/>
    </location>
</feature>
<proteinExistence type="predicted"/>
<organism evidence="4 5">
    <name type="scientific">Salvia divinorum</name>
    <name type="common">Maria pastora</name>
    <name type="synonym">Diviner's sage</name>
    <dbReference type="NCBI Taxonomy" id="28513"/>
    <lineage>
        <taxon>Eukaryota</taxon>
        <taxon>Viridiplantae</taxon>
        <taxon>Streptophyta</taxon>
        <taxon>Embryophyta</taxon>
        <taxon>Tracheophyta</taxon>
        <taxon>Spermatophyta</taxon>
        <taxon>Magnoliopsida</taxon>
        <taxon>eudicotyledons</taxon>
        <taxon>Gunneridae</taxon>
        <taxon>Pentapetalae</taxon>
        <taxon>asterids</taxon>
        <taxon>lamiids</taxon>
        <taxon>Lamiales</taxon>
        <taxon>Lamiaceae</taxon>
        <taxon>Nepetoideae</taxon>
        <taxon>Mentheae</taxon>
        <taxon>Salviinae</taxon>
        <taxon>Salvia</taxon>
        <taxon>Salvia subgen. Calosphace</taxon>
    </lineage>
</organism>
<dbReference type="InterPro" id="IPR021099">
    <property type="entry name" value="PORR_domain"/>
</dbReference>
<dbReference type="EMBL" id="JBEAFC010000011">
    <property type="protein sequence ID" value="KAL1537185.1"/>
    <property type="molecule type" value="Genomic_DNA"/>
</dbReference>
<dbReference type="Proteomes" id="UP001567538">
    <property type="component" value="Unassembled WGS sequence"/>
</dbReference>
<feature type="coiled-coil region" evidence="1">
    <location>
        <begin position="112"/>
        <end position="139"/>
    </location>
</feature>
<sequence length="427" mass="50431">MVNGVGVLMRSIIWQKTAASRWMSQSTSIPKKQVRVRDHAYDDYMEIEKQVRKVLEFQDLILSQPNSIISVSRLDSISRRIGFNQFESARFVLKFPHVFEVFEHPVHRVLYCRLTRKAAAQIEQEKAALRRQIPDAVTRIRKLLMLSKTGRVRMEEIRISRREFGLPDDFESSVIVNHPQFFRLFDADETRDKYIEMAERECTLGVCEIERVREREYRERGVDAEEIRFSFIVNFPPGFKIGKYYKIAMWKWQRLPYWSPYEDVSGYDLRSLEAQRRMEKRAVAMIHELLTLTVEKKMTLERIARFRMIMDLPKKLKEFVLQHQGIFYLSTRGNHGKLHTLFLKEAYRKGELVEPNELYLARRKLAELVLVSPRTARMRPELGSYRRDGLDDHTRDVGRELDDVVDAYSDEDESCSGSDIDESCKSE</sequence>
<evidence type="ECO:0000259" key="3">
    <source>
        <dbReference type="Pfam" id="PF11955"/>
    </source>
</evidence>
<gene>
    <name evidence="4" type="primary">RPD1</name>
    <name evidence="4" type="ORF">AAHA92_29727</name>
</gene>
<dbReference type="PANTHER" id="PTHR31476">
    <property type="entry name" value="PROTEIN WHAT'S THIS FACTOR 1 HOMOLOG, CHLOROPLASTIC"/>
    <property type="match status" value="1"/>
</dbReference>
<evidence type="ECO:0000256" key="1">
    <source>
        <dbReference type="SAM" id="Coils"/>
    </source>
</evidence>
<dbReference type="AlphaFoldDB" id="A0ABD1G0A3"/>
<accession>A0ABD1G0A3</accession>
<evidence type="ECO:0000313" key="4">
    <source>
        <dbReference type="EMBL" id="KAL1537185.1"/>
    </source>
</evidence>
<feature type="region of interest" description="Disordered" evidence="2">
    <location>
        <begin position="401"/>
        <end position="427"/>
    </location>
</feature>
<name>A0ABD1G0A3_SALDI</name>
<reference evidence="4 5" key="1">
    <citation type="submission" date="2024-06" db="EMBL/GenBank/DDBJ databases">
        <title>A chromosome level genome sequence of Diviner's sage (Salvia divinorum).</title>
        <authorList>
            <person name="Ford S.A."/>
            <person name="Ro D.-K."/>
            <person name="Ness R.W."/>
            <person name="Phillips M.A."/>
        </authorList>
    </citation>
    <scope>NUCLEOTIDE SEQUENCE [LARGE SCALE GENOMIC DNA]</scope>
    <source>
        <strain evidence="4">SAF-2024a</strain>
        <tissue evidence="4">Leaf</tissue>
    </source>
</reference>
<dbReference type="Pfam" id="PF11955">
    <property type="entry name" value="PORR"/>
    <property type="match status" value="1"/>
</dbReference>
<keyword evidence="1" id="KW-0175">Coiled coil</keyword>
<evidence type="ECO:0000313" key="5">
    <source>
        <dbReference type="Proteomes" id="UP001567538"/>
    </source>
</evidence>
<dbReference type="InterPro" id="IPR045040">
    <property type="entry name" value="PORR_fam"/>
</dbReference>
<dbReference type="PANTHER" id="PTHR31476:SF9">
    <property type="entry name" value="PROTEIN ROOT PRIMORDIUM DEFECTIVE 1"/>
    <property type="match status" value="1"/>
</dbReference>
<evidence type="ECO:0000256" key="2">
    <source>
        <dbReference type="SAM" id="MobiDB-lite"/>
    </source>
</evidence>
<feature type="domain" description="PORR" evidence="3">
    <location>
        <begin position="36"/>
        <end position="372"/>
    </location>
</feature>
<keyword evidence="5" id="KW-1185">Reference proteome</keyword>